<evidence type="ECO:0000259" key="1">
    <source>
        <dbReference type="Pfam" id="PF04366"/>
    </source>
</evidence>
<keyword evidence="3" id="KW-1185">Reference proteome</keyword>
<dbReference type="EMBL" id="JADXDR010000053">
    <property type="protein sequence ID" value="KAI7842287.1"/>
    <property type="molecule type" value="Genomic_DNA"/>
</dbReference>
<dbReference type="GO" id="GO:0035091">
    <property type="term" value="F:phosphatidylinositol binding"/>
    <property type="evidence" value="ECO:0007669"/>
    <property type="project" value="TreeGrafter"/>
</dbReference>
<dbReference type="PANTHER" id="PTHR15629:SF2">
    <property type="entry name" value="SH3 DOMAIN-CONTAINING YSC84-LIKE PROTEIN 1"/>
    <property type="match status" value="1"/>
</dbReference>
<gene>
    <name evidence="2" type="ORF">COHA_003928</name>
</gene>
<dbReference type="Proteomes" id="UP001205105">
    <property type="component" value="Unassembled WGS sequence"/>
</dbReference>
<dbReference type="InterPro" id="IPR051702">
    <property type="entry name" value="SH3_domain_YSC84-like"/>
</dbReference>
<name>A0AAD5H7H5_9CHLO</name>
<dbReference type="InterPro" id="IPR007461">
    <property type="entry name" value="Ysc84_actin-binding"/>
</dbReference>
<comment type="caution">
    <text evidence="2">The sequence shown here is derived from an EMBL/GenBank/DDBJ whole genome shotgun (WGS) entry which is preliminary data.</text>
</comment>
<reference evidence="2" key="1">
    <citation type="submission" date="2020-11" db="EMBL/GenBank/DDBJ databases">
        <title>Chlorella ohadii genome sequencing and assembly.</title>
        <authorList>
            <person name="Murik O."/>
            <person name="Treves H."/>
            <person name="Kedem I."/>
            <person name="Shotland Y."/>
            <person name="Kaplan A."/>
        </authorList>
    </citation>
    <scope>NUCLEOTIDE SEQUENCE</scope>
    <source>
        <strain evidence="2">1</strain>
    </source>
</reference>
<evidence type="ECO:0000313" key="2">
    <source>
        <dbReference type="EMBL" id="KAI7842287.1"/>
    </source>
</evidence>
<proteinExistence type="predicted"/>
<dbReference type="Pfam" id="PF04366">
    <property type="entry name" value="Ysc84"/>
    <property type="match status" value="1"/>
</dbReference>
<dbReference type="AlphaFoldDB" id="A0AAD5H7H5"/>
<feature type="domain" description="Ysc84 actin-binding" evidence="1">
    <location>
        <begin position="103"/>
        <end position="238"/>
    </location>
</feature>
<evidence type="ECO:0000313" key="3">
    <source>
        <dbReference type="Proteomes" id="UP001205105"/>
    </source>
</evidence>
<dbReference type="CDD" id="cd11524">
    <property type="entry name" value="SYLF"/>
    <property type="match status" value="1"/>
</dbReference>
<organism evidence="2 3">
    <name type="scientific">Chlorella ohadii</name>
    <dbReference type="NCBI Taxonomy" id="2649997"/>
    <lineage>
        <taxon>Eukaryota</taxon>
        <taxon>Viridiplantae</taxon>
        <taxon>Chlorophyta</taxon>
        <taxon>core chlorophytes</taxon>
        <taxon>Trebouxiophyceae</taxon>
        <taxon>Chlorellales</taxon>
        <taxon>Chlorellaceae</taxon>
        <taxon>Chlorella clade</taxon>
        <taxon>Chlorella</taxon>
    </lineage>
</organism>
<accession>A0AAD5H7H5</accession>
<dbReference type="PANTHER" id="PTHR15629">
    <property type="entry name" value="SH3YL1 PROTEIN"/>
    <property type="match status" value="1"/>
</dbReference>
<sequence length="291" mass="31567">MPRRIADGPTLLREACDMGEATFRQVAAMEHAADDELEEPLASSPLQPFWLNESDSLLFYRVTKTACIFGLARGEGFLISRLPSEHPTLIKWSAPAFLRIRLASVGLSLGHQTLHSFTACMSSATRNKLYQQGSRAVTGLEAALSCGGLQHKAGTWPAGGCAVGWWDLIAVPQDDMKTAGFQYASGLLLDLSFAFGSIQVDEAKNALVYGPDATALRILHGGIEPPREMQPLYARLNSVVSTVERVTPPARVSASLERFSTGIDPERRIVLKDGTVLYGDPSLRGAGRKRK</sequence>
<protein>
    <recommendedName>
        <fullName evidence="1">Ysc84 actin-binding domain-containing protein</fullName>
    </recommendedName>
</protein>